<evidence type="ECO:0000256" key="4">
    <source>
        <dbReference type="ARBA" id="ARBA00023295"/>
    </source>
</evidence>
<dbReference type="HAMAP" id="MF_01060">
    <property type="entry name" value="Peripl_trehalase"/>
    <property type="match status" value="1"/>
</dbReference>
<keyword evidence="2 5" id="KW-0574">Periplasm</keyword>
<dbReference type="GO" id="GO:0004555">
    <property type="term" value="F:alpha,alpha-trehalase activity"/>
    <property type="evidence" value="ECO:0007669"/>
    <property type="project" value="UniProtKB-UniRule"/>
</dbReference>
<evidence type="ECO:0000313" key="6">
    <source>
        <dbReference type="EMBL" id="SBV86345.1"/>
    </source>
</evidence>
<accession>A0A1M4KZU6</accession>
<dbReference type="FunFam" id="1.50.10.10:FF:000003">
    <property type="entry name" value="Cytoplasmic trehalase"/>
    <property type="match status" value="1"/>
</dbReference>
<keyword evidence="3 5" id="KW-0378">Hydrolase</keyword>
<dbReference type="Proteomes" id="UP000184997">
    <property type="component" value="Unassembled WGS sequence"/>
</dbReference>
<dbReference type="GO" id="GO:0071474">
    <property type="term" value="P:cellular hyperosmotic response"/>
    <property type="evidence" value="ECO:0007669"/>
    <property type="project" value="InterPro"/>
</dbReference>
<dbReference type="PROSITE" id="PS00927">
    <property type="entry name" value="TREHALASE_1"/>
    <property type="match status" value="1"/>
</dbReference>
<comment type="similarity">
    <text evidence="5">Belongs to the glycosyl hydrolase 37 family.</text>
</comment>
<gene>
    <name evidence="5" type="primary">treA</name>
    <name evidence="6" type="ORF">XTGNCPPB3709_0240</name>
</gene>
<dbReference type="PRINTS" id="PR00744">
    <property type="entry name" value="GLHYDRLASE37"/>
</dbReference>
<feature type="chain" id="PRO_5013408371" description="Periplasmic trehalase" evidence="5">
    <location>
        <begin position="30"/>
        <end position="571"/>
    </location>
</feature>
<evidence type="ECO:0000256" key="5">
    <source>
        <dbReference type="HAMAP-Rule" id="MF_01060"/>
    </source>
</evidence>
<dbReference type="SUPFAM" id="SSF48208">
    <property type="entry name" value="Six-hairpin glycosidases"/>
    <property type="match status" value="1"/>
</dbReference>
<dbReference type="EMBL" id="FLUK01000030">
    <property type="protein sequence ID" value="SBV86345.1"/>
    <property type="molecule type" value="Genomic_DNA"/>
</dbReference>
<reference evidence="7" key="1">
    <citation type="submission" date="2016-07" db="EMBL/GenBank/DDBJ databases">
        <authorList>
            <person name="Florea S."/>
            <person name="Webb J.S."/>
            <person name="Jaromczyk J."/>
            <person name="Schardl C.L."/>
        </authorList>
    </citation>
    <scope>NUCLEOTIDE SEQUENCE [LARGE SCALE GENOMIC DNA]</scope>
</reference>
<protein>
    <recommendedName>
        <fullName evidence="5">Periplasmic trehalase</fullName>
        <ecNumber evidence="5">3.2.1.28</ecNumber>
    </recommendedName>
    <alternativeName>
        <fullName evidence="5">Alpha,alpha-trehalase</fullName>
    </alternativeName>
    <alternativeName>
        <fullName evidence="5">Alpha,alpha-trehalose glucohydrolase</fullName>
    </alternativeName>
</protein>
<feature type="binding site" evidence="5">
    <location>
        <position position="325"/>
    </location>
    <ligand>
        <name>substrate</name>
    </ligand>
</feature>
<dbReference type="GO" id="GO:0005993">
    <property type="term" value="P:trehalose catabolic process"/>
    <property type="evidence" value="ECO:0007669"/>
    <property type="project" value="InterPro"/>
</dbReference>
<keyword evidence="4 5" id="KW-0326">Glycosidase</keyword>
<dbReference type="RefSeq" id="WP_074375365.1">
    <property type="nucleotide sequence ID" value="NZ_FLUK01000030.1"/>
</dbReference>
<dbReference type="Pfam" id="PF01204">
    <property type="entry name" value="Trehalase"/>
    <property type="match status" value="1"/>
</dbReference>
<dbReference type="PANTHER" id="PTHR23403">
    <property type="entry name" value="TREHALASE"/>
    <property type="match status" value="1"/>
</dbReference>
<evidence type="ECO:0000256" key="1">
    <source>
        <dbReference type="ARBA" id="ARBA00022729"/>
    </source>
</evidence>
<feature type="binding site" evidence="5">
    <location>
        <begin position="212"/>
        <end position="214"/>
    </location>
    <ligand>
        <name>substrate</name>
    </ligand>
</feature>
<feature type="active site" description="Proton donor/acceptor" evidence="5">
    <location>
        <position position="511"/>
    </location>
</feature>
<evidence type="ECO:0000313" key="7">
    <source>
        <dbReference type="Proteomes" id="UP000184997"/>
    </source>
</evidence>
<feature type="binding site" evidence="5">
    <location>
        <begin position="292"/>
        <end position="294"/>
    </location>
    <ligand>
        <name>substrate</name>
    </ligand>
</feature>
<dbReference type="PROSITE" id="PS00928">
    <property type="entry name" value="TREHALASE_2"/>
    <property type="match status" value="1"/>
</dbReference>
<feature type="binding site" evidence="5">
    <location>
        <position position="159"/>
    </location>
    <ligand>
        <name>substrate</name>
    </ligand>
</feature>
<feature type="binding site" evidence="5">
    <location>
        <position position="203"/>
    </location>
    <ligand>
        <name>substrate</name>
    </ligand>
</feature>
<comment type="catalytic activity">
    <reaction evidence="5">
        <text>alpha,alpha-trehalose + H2O = alpha-D-glucose + beta-D-glucose</text>
        <dbReference type="Rhea" id="RHEA:32675"/>
        <dbReference type="ChEBI" id="CHEBI:15377"/>
        <dbReference type="ChEBI" id="CHEBI:15903"/>
        <dbReference type="ChEBI" id="CHEBI:16551"/>
        <dbReference type="ChEBI" id="CHEBI:17925"/>
        <dbReference type="EC" id="3.2.1.28"/>
    </reaction>
</comment>
<name>A0A1M4KZU6_9XANT</name>
<feature type="binding site" evidence="5">
    <location>
        <begin position="166"/>
        <end position="167"/>
    </location>
    <ligand>
        <name>substrate</name>
    </ligand>
</feature>
<organism evidence="6 7">
    <name type="scientific">Xanthomonas graminis pv. graminis</name>
    <dbReference type="NCBI Taxonomy" id="134874"/>
    <lineage>
        <taxon>Bacteria</taxon>
        <taxon>Pseudomonadati</taxon>
        <taxon>Pseudomonadota</taxon>
        <taxon>Gammaproteobacteria</taxon>
        <taxon>Lysobacterales</taxon>
        <taxon>Lysobacteraceae</taxon>
        <taxon>Xanthomonas</taxon>
        <taxon>Xanthomonas translucens group</taxon>
        <taxon>Xanthomonas graminis</taxon>
    </lineage>
</organism>
<dbReference type="NCBIfam" id="NF009773">
    <property type="entry name" value="PRK13270.1"/>
    <property type="match status" value="1"/>
</dbReference>
<sequence length="571" mass="62994" precursor="true">MSHAAPPCCTPLLSLSLGLLLGNYDTASAQPAPRAMQTAPAPAPMTPDLAYPELFQAVQRQELFDDQKHFVDALPLRDPALINADYLAQRQQPGSDLRRFVAANFEESGPVQTEAIRQDTGLREHIDALWPLLVRRQVDVPAHSSLLSLPQPYVVPGGRFREVYYWDSYFTMLGLVESGERERSRQMLDNFAYLIDTYGHIPNGNRSYYLSRSQPPFFSHMVQLQAKVEGDAAYARYLPQLQKEYAYWMQGAQALAPGSAQALAPGSAQAHVVRLADGSLLNRYWDARDTPRPEAWLHDVRTAAEAKDRPAAEVYRDLRAGAESGWDYSSRWLGDRKTLATIRTTAIVPVDLNSLLYHLETTLALACAKNPGAAGCDTDYAALASARKTAMDKHLWSDAGYYADYDWQQRRLRDQVTAAALYPLFVGIASPARAKRSADTVQAQLLRPGGLATTRLHTGQQWDEPNGWAPLQWIAVDGLRRYGQDALAQRIGSRFLARVQALFAQQHKLVEKYGVDAKAQGGGGGEYALQDGFGWTNGVTLLLLDLYAKPAVAAPPAAAAQRHAQPEPATP</sequence>
<dbReference type="InterPro" id="IPR018232">
    <property type="entry name" value="Glyco_hydro_37_CS"/>
</dbReference>
<keyword evidence="1 5" id="KW-0732">Signal</keyword>
<evidence type="ECO:0000256" key="2">
    <source>
        <dbReference type="ARBA" id="ARBA00022764"/>
    </source>
</evidence>
<dbReference type="NCBIfam" id="NF009774">
    <property type="entry name" value="PRK13271.1"/>
    <property type="match status" value="1"/>
</dbReference>
<feature type="active site" description="Proton donor/acceptor" evidence="5">
    <location>
        <position position="327"/>
    </location>
</feature>
<evidence type="ECO:0000256" key="3">
    <source>
        <dbReference type="ARBA" id="ARBA00022801"/>
    </source>
</evidence>
<dbReference type="InterPro" id="IPR001661">
    <property type="entry name" value="Glyco_hydro_37"/>
</dbReference>
<comment type="function">
    <text evidence="5">Provides the cells with the ability to utilize trehalose at high osmolarity by splitting it into glucose molecules that can subsequently be taken up by the phosphotransferase-mediated uptake system.</text>
</comment>
<dbReference type="PANTHER" id="PTHR23403:SF1">
    <property type="entry name" value="TREHALASE"/>
    <property type="match status" value="1"/>
</dbReference>
<dbReference type="InterPro" id="IPR023720">
    <property type="entry name" value="Trehalase_periplasmic"/>
</dbReference>
<feature type="binding site" evidence="5">
    <location>
        <position position="526"/>
    </location>
    <ligand>
        <name>substrate</name>
    </ligand>
</feature>
<dbReference type="Gene3D" id="1.50.10.10">
    <property type="match status" value="1"/>
</dbReference>
<dbReference type="GO" id="GO:0042597">
    <property type="term" value="C:periplasmic space"/>
    <property type="evidence" value="ECO:0007669"/>
    <property type="project" value="UniProtKB-SubCell"/>
</dbReference>
<dbReference type="InterPro" id="IPR012341">
    <property type="entry name" value="6hp_glycosidase-like_sf"/>
</dbReference>
<dbReference type="NCBIfam" id="NF009775">
    <property type="entry name" value="PRK13272.1"/>
    <property type="match status" value="1"/>
</dbReference>
<comment type="subcellular location">
    <subcellularLocation>
        <location evidence="5">Periplasm</location>
    </subcellularLocation>
</comment>
<dbReference type="AlphaFoldDB" id="A0A1M4KZU6"/>
<proteinExistence type="inferred from homology"/>
<dbReference type="EC" id="3.2.1.28" evidence="5"/>
<feature type="signal peptide" evidence="5">
    <location>
        <begin position="1"/>
        <end position="29"/>
    </location>
</feature>
<dbReference type="InterPro" id="IPR008928">
    <property type="entry name" value="6-hairpin_glycosidase_sf"/>
</dbReference>